<dbReference type="EMBL" id="CM024796">
    <property type="protein sequence ID" value="KAG8000598.1"/>
    <property type="molecule type" value="Genomic_DNA"/>
</dbReference>
<accession>A0ACB7EG27</accession>
<reference evidence="1" key="1">
    <citation type="submission" date="2020-04" db="EMBL/GenBank/DDBJ databases">
        <title>A chromosome-scale assembly and high-density genetic map of the yellow drum (Nibea albiflora) genome.</title>
        <authorList>
            <person name="Xu D."/>
            <person name="Zhang W."/>
            <person name="Chen R."/>
            <person name="Tan P."/>
            <person name="Wang L."/>
            <person name="Song H."/>
            <person name="Tian L."/>
            <person name="Zhu Q."/>
            <person name="Wang B."/>
        </authorList>
    </citation>
    <scope>NUCLEOTIDE SEQUENCE</scope>
    <source>
        <strain evidence="1">ZJHYS-2018</strain>
    </source>
</reference>
<protein>
    <submittedName>
        <fullName evidence="1">Uncharacterized protein</fullName>
    </submittedName>
</protein>
<sequence length="73" mass="7973">GDSGPCENSITDNKPEDVMYASIDHSNIKGSRTVRTTTEDDCDYTVITLPACQPEPEPATSKDECEDDYVLMG</sequence>
<name>A0ACB7EG27_NIBAL</name>
<comment type="caution">
    <text evidence="1">The sequence shown here is derived from an EMBL/GenBank/DDBJ whole genome shotgun (WGS) entry which is preliminary data.</text>
</comment>
<keyword evidence="2" id="KW-1185">Reference proteome</keyword>
<feature type="non-terminal residue" evidence="1">
    <location>
        <position position="1"/>
    </location>
</feature>
<proteinExistence type="predicted"/>
<evidence type="ECO:0000313" key="1">
    <source>
        <dbReference type="EMBL" id="KAG8000598.1"/>
    </source>
</evidence>
<evidence type="ECO:0000313" key="2">
    <source>
        <dbReference type="Proteomes" id="UP000805704"/>
    </source>
</evidence>
<organism evidence="1 2">
    <name type="scientific">Nibea albiflora</name>
    <name type="common">Yellow drum</name>
    <name type="synonym">Corvina albiflora</name>
    <dbReference type="NCBI Taxonomy" id="240163"/>
    <lineage>
        <taxon>Eukaryota</taxon>
        <taxon>Metazoa</taxon>
        <taxon>Chordata</taxon>
        <taxon>Craniata</taxon>
        <taxon>Vertebrata</taxon>
        <taxon>Euteleostomi</taxon>
        <taxon>Actinopterygii</taxon>
        <taxon>Neopterygii</taxon>
        <taxon>Teleostei</taxon>
        <taxon>Neoteleostei</taxon>
        <taxon>Acanthomorphata</taxon>
        <taxon>Eupercaria</taxon>
        <taxon>Sciaenidae</taxon>
        <taxon>Nibea</taxon>
    </lineage>
</organism>
<dbReference type="Proteomes" id="UP000805704">
    <property type="component" value="Chromosome 8"/>
</dbReference>
<gene>
    <name evidence="1" type="ORF">GBF38_017019</name>
</gene>